<protein>
    <submittedName>
        <fullName evidence="2">Transcriptional regulator</fullName>
    </submittedName>
</protein>
<dbReference type="Pfam" id="PF03704">
    <property type="entry name" value="BTAD"/>
    <property type="match status" value="1"/>
</dbReference>
<evidence type="ECO:0000313" key="3">
    <source>
        <dbReference type="Proteomes" id="UP000290106"/>
    </source>
</evidence>
<evidence type="ECO:0000259" key="1">
    <source>
        <dbReference type="SMART" id="SM01043"/>
    </source>
</evidence>
<comment type="caution">
    <text evidence="2">The sequence shown here is derived from an EMBL/GenBank/DDBJ whole genome shotgun (WGS) entry which is preliminary data.</text>
</comment>
<feature type="domain" description="Bacterial transcriptional activator" evidence="1">
    <location>
        <begin position="117"/>
        <end position="258"/>
    </location>
</feature>
<dbReference type="Gene3D" id="1.25.40.10">
    <property type="entry name" value="Tetratricopeptide repeat domain"/>
    <property type="match status" value="1"/>
</dbReference>
<dbReference type="RefSeq" id="WP_129258581.1">
    <property type="nucleotide sequence ID" value="NZ_JBGKFY010000003.1"/>
</dbReference>
<dbReference type="PANTHER" id="PTHR35807">
    <property type="entry name" value="TRANSCRIPTIONAL REGULATOR REDD-RELATED"/>
    <property type="match status" value="1"/>
</dbReference>
<sequence>MDKQLPELKVNMLGRFSITYGDQPITFKRNSATKAVKLLQILLHSSLTENQGNGGISRAQLLDDLFGREELANVGNNLRVTVFRLRKMLIEAGLPEYDYIVKEKGVFYWRSPMKTDLDVVRFVELIREGEQAEEKAKKMELWEQACRLYKGELLPMQSGEDWVIMNSVHYKEKYSKALRSLCEYKKEQQEYDTILELTDTAMEIYPFDEWQSVKIDALMGMNRYKEAYQLYDATSRMFFEELGITPSERMMNQFQEMSERMGRTYHAAGEIKEDLKEPEYEDGAFYCSLPSFRDNYRLVRRLIERNGQSAFLMVCSLTDGNGHPMENREKLDVMSMELHRAVKGSLRRGDSFSKYSPSQFLILLVGVNQENCDMIFRRIAGRFTDRHGSWNRYLEYYVSSIAEVENPNARLSFQKNEFHWK</sequence>
<name>A0A4Q1RJX6_9FIRM</name>
<proteinExistence type="predicted"/>
<dbReference type="InterPro" id="IPR036388">
    <property type="entry name" value="WH-like_DNA-bd_sf"/>
</dbReference>
<evidence type="ECO:0000313" key="2">
    <source>
        <dbReference type="EMBL" id="RXS76066.1"/>
    </source>
</evidence>
<dbReference type="Gene3D" id="1.10.10.10">
    <property type="entry name" value="Winged helix-like DNA-binding domain superfamily/Winged helix DNA-binding domain"/>
    <property type="match status" value="1"/>
</dbReference>
<reference evidence="2 3" key="1">
    <citation type="submission" date="2019-01" db="EMBL/GenBank/DDBJ databases">
        <title>Blautia sp. nov. KGMB01111 isolated human feces.</title>
        <authorList>
            <person name="Park J.-E."/>
            <person name="Kim J.-S."/>
            <person name="Park S.-H."/>
        </authorList>
    </citation>
    <scope>NUCLEOTIDE SEQUENCE [LARGE SCALE GENOMIC DNA]</scope>
    <source>
        <strain evidence="2 3">KGMB01111</strain>
    </source>
</reference>
<dbReference type="SUPFAM" id="SSF48452">
    <property type="entry name" value="TPR-like"/>
    <property type="match status" value="1"/>
</dbReference>
<dbReference type="EMBL" id="SDKC01000001">
    <property type="protein sequence ID" value="RXS76066.1"/>
    <property type="molecule type" value="Genomic_DNA"/>
</dbReference>
<dbReference type="InterPro" id="IPR011990">
    <property type="entry name" value="TPR-like_helical_dom_sf"/>
</dbReference>
<keyword evidence="3" id="KW-1185">Reference proteome</keyword>
<dbReference type="InterPro" id="IPR051677">
    <property type="entry name" value="AfsR-DnrI-RedD_regulator"/>
</dbReference>
<dbReference type="Proteomes" id="UP000290106">
    <property type="component" value="Unassembled WGS sequence"/>
</dbReference>
<dbReference type="OrthoDB" id="142950at2"/>
<accession>A0A4Q1RJX6</accession>
<gene>
    <name evidence="2" type="ORF">ETP43_13225</name>
</gene>
<dbReference type="AlphaFoldDB" id="A0A4Q1RJX6"/>
<dbReference type="SMART" id="SM01043">
    <property type="entry name" value="BTAD"/>
    <property type="match status" value="1"/>
</dbReference>
<organism evidence="2 3">
    <name type="scientific">Blautia faecicola</name>
    <dbReference type="NCBI Taxonomy" id="2509240"/>
    <lineage>
        <taxon>Bacteria</taxon>
        <taxon>Bacillati</taxon>
        <taxon>Bacillota</taxon>
        <taxon>Clostridia</taxon>
        <taxon>Lachnospirales</taxon>
        <taxon>Lachnospiraceae</taxon>
        <taxon>Blautia</taxon>
    </lineage>
</organism>
<dbReference type="InterPro" id="IPR005158">
    <property type="entry name" value="BTAD"/>
</dbReference>